<gene>
    <name evidence="2" type="ORF">AVEN_213608_1</name>
</gene>
<name>A0A4Y2LP65_ARAVE</name>
<comment type="caution">
    <text evidence="2">The sequence shown here is derived from an EMBL/GenBank/DDBJ whole genome shotgun (WGS) entry which is preliminary data.</text>
</comment>
<dbReference type="AlphaFoldDB" id="A0A4Y2LP65"/>
<dbReference type="GO" id="GO:0015074">
    <property type="term" value="P:DNA integration"/>
    <property type="evidence" value="ECO:0007669"/>
    <property type="project" value="InterPro"/>
</dbReference>
<dbReference type="OrthoDB" id="25402at2759"/>
<organism evidence="2 3">
    <name type="scientific">Araneus ventricosus</name>
    <name type="common">Orbweaver spider</name>
    <name type="synonym">Epeira ventricosa</name>
    <dbReference type="NCBI Taxonomy" id="182803"/>
    <lineage>
        <taxon>Eukaryota</taxon>
        <taxon>Metazoa</taxon>
        <taxon>Ecdysozoa</taxon>
        <taxon>Arthropoda</taxon>
        <taxon>Chelicerata</taxon>
        <taxon>Arachnida</taxon>
        <taxon>Araneae</taxon>
        <taxon>Araneomorphae</taxon>
        <taxon>Entelegynae</taxon>
        <taxon>Araneoidea</taxon>
        <taxon>Araneidae</taxon>
        <taxon>Araneus</taxon>
    </lineage>
</organism>
<dbReference type="Pfam" id="PF01498">
    <property type="entry name" value="HTH_Tnp_Tc3_2"/>
    <property type="match status" value="1"/>
</dbReference>
<sequence length="111" mass="12967">MIPQRSVCRVLSRGCIYKDKRRSGRPRMTNKRDDLQIQRLASTQQMTVPENRLSSGLSVLKNTIPRRILKKRAMVHCRKEKKPALKPHHKSQRILWARIHMSSLTEVASNQ</sequence>
<dbReference type="EMBL" id="BGPR01006068">
    <property type="protein sequence ID" value="GBN15813.1"/>
    <property type="molecule type" value="Genomic_DNA"/>
</dbReference>
<evidence type="ECO:0000313" key="3">
    <source>
        <dbReference type="Proteomes" id="UP000499080"/>
    </source>
</evidence>
<evidence type="ECO:0000259" key="1">
    <source>
        <dbReference type="Pfam" id="PF01498"/>
    </source>
</evidence>
<keyword evidence="3" id="KW-1185">Reference proteome</keyword>
<feature type="domain" description="Transposase Tc1-like" evidence="1">
    <location>
        <begin position="54"/>
        <end position="101"/>
    </location>
</feature>
<dbReference type="InterPro" id="IPR002492">
    <property type="entry name" value="Transposase_Tc1-like"/>
</dbReference>
<proteinExistence type="predicted"/>
<dbReference type="GO" id="GO:0006313">
    <property type="term" value="P:DNA transposition"/>
    <property type="evidence" value="ECO:0007669"/>
    <property type="project" value="InterPro"/>
</dbReference>
<evidence type="ECO:0000313" key="2">
    <source>
        <dbReference type="EMBL" id="GBN15813.1"/>
    </source>
</evidence>
<accession>A0A4Y2LP65</accession>
<dbReference type="GO" id="GO:0003677">
    <property type="term" value="F:DNA binding"/>
    <property type="evidence" value="ECO:0007669"/>
    <property type="project" value="InterPro"/>
</dbReference>
<reference evidence="2 3" key="1">
    <citation type="journal article" date="2019" name="Sci. Rep.">
        <title>Orb-weaving spider Araneus ventricosus genome elucidates the spidroin gene catalogue.</title>
        <authorList>
            <person name="Kono N."/>
            <person name="Nakamura H."/>
            <person name="Ohtoshi R."/>
            <person name="Moran D.A.P."/>
            <person name="Shinohara A."/>
            <person name="Yoshida Y."/>
            <person name="Fujiwara M."/>
            <person name="Mori M."/>
            <person name="Tomita M."/>
            <person name="Arakawa K."/>
        </authorList>
    </citation>
    <scope>NUCLEOTIDE SEQUENCE [LARGE SCALE GENOMIC DNA]</scope>
</reference>
<protein>
    <recommendedName>
        <fullName evidence="1">Transposase Tc1-like domain-containing protein</fullName>
    </recommendedName>
</protein>
<dbReference type="Proteomes" id="UP000499080">
    <property type="component" value="Unassembled WGS sequence"/>
</dbReference>